<dbReference type="PANTHER" id="PTHR28063:SF1">
    <property type="entry name" value="RNA POLYMERASE II NUCLEAR LOCALIZATION PROTEIN IWR1"/>
    <property type="match status" value="1"/>
</dbReference>
<dbReference type="GO" id="GO:0005737">
    <property type="term" value="C:cytoplasm"/>
    <property type="evidence" value="ECO:0007669"/>
    <property type="project" value="TreeGrafter"/>
</dbReference>
<feature type="compositionally biased region" description="Polar residues" evidence="2">
    <location>
        <begin position="81"/>
        <end position="91"/>
    </location>
</feature>
<feature type="domain" description="Transcription factor Iwr1" evidence="3">
    <location>
        <begin position="231"/>
        <end position="312"/>
    </location>
</feature>
<feature type="compositionally biased region" description="Acidic residues" evidence="2">
    <location>
        <begin position="282"/>
        <end position="301"/>
    </location>
</feature>
<protein>
    <recommendedName>
        <fullName evidence="3">Transcription factor Iwr1 domain-containing protein</fullName>
    </recommendedName>
</protein>
<evidence type="ECO:0000313" key="5">
    <source>
        <dbReference type="Proteomes" id="UP001271007"/>
    </source>
</evidence>
<sequence length="383" mass="42881">MAEPTRLHIKRRATDDAPDYLVLQGASTSETPTQVRYIKKQKSKTVTEGQQEPKFAEPTPLKKLAAVRTEDQKRKAKSRTFYLTTSPPSSTGKRKGREDGVATFAERKRSRQHDGADVQKTAEVQEPTPSLDAVATPTFKRPGRGSALNANKATKPVTVEATETEEDKQTLQAMADYMHQATLDEIEMSKPKPKVTAPKLSGAGAREMHRRRVAANNANGVTRESSPESDEEYVYDTYFLAPNISTAMDIDEEGDEVEKVEPENVGYLVIAEENQTLWQTYLEDEDSDKETYSDDEDENAEDYYGADYPEDEVASDDEFDRNPYGYRGRAEDDEEYDEETGEHSDEEEEDAYDRMMNPFSGGSGGYKIPAALAKFLKDGNDSD</sequence>
<dbReference type="EMBL" id="JAWDJX010000001">
    <property type="protein sequence ID" value="KAK3058620.1"/>
    <property type="molecule type" value="Genomic_DNA"/>
</dbReference>
<evidence type="ECO:0000256" key="1">
    <source>
        <dbReference type="ARBA" id="ARBA00010218"/>
    </source>
</evidence>
<organism evidence="4 5">
    <name type="scientific">Extremus antarcticus</name>
    <dbReference type="NCBI Taxonomy" id="702011"/>
    <lineage>
        <taxon>Eukaryota</taxon>
        <taxon>Fungi</taxon>
        <taxon>Dikarya</taxon>
        <taxon>Ascomycota</taxon>
        <taxon>Pezizomycotina</taxon>
        <taxon>Dothideomycetes</taxon>
        <taxon>Dothideomycetidae</taxon>
        <taxon>Mycosphaerellales</taxon>
        <taxon>Extremaceae</taxon>
        <taxon>Extremus</taxon>
    </lineage>
</organism>
<feature type="region of interest" description="Disordered" evidence="2">
    <location>
        <begin position="25"/>
        <end position="169"/>
    </location>
</feature>
<feature type="region of interest" description="Disordered" evidence="2">
    <location>
        <begin position="278"/>
        <end position="363"/>
    </location>
</feature>
<feature type="compositionally biased region" description="Acidic residues" evidence="2">
    <location>
        <begin position="308"/>
        <end position="319"/>
    </location>
</feature>
<evidence type="ECO:0000313" key="4">
    <source>
        <dbReference type="EMBL" id="KAK3058620.1"/>
    </source>
</evidence>
<evidence type="ECO:0000256" key="2">
    <source>
        <dbReference type="SAM" id="MobiDB-lite"/>
    </source>
</evidence>
<feature type="compositionally biased region" description="Polar residues" evidence="2">
    <location>
        <begin position="25"/>
        <end position="34"/>
    </location>
</feature>
<accession>A0AAJ0LX41</accession>
<dbReference type="Pfam" id="PF08574">
    <property type="entry name" value="Iwr1"/>
    <property type="match status" value="1"/>
</dbReference>
<dbReference type="PANTHER" id="PTHR28063">
    <property type="entry name" value="RNA POLYMERASE II NUCLEAR LOCALIZATION PROTEIN IWR1"/>
    <property type="match status" value="1"/>
</dbReference>
<feature type="compositionally biased region" description="Acidic residues" evidence="2">
    <location>
        <begin position="331"/>
        <end position="351"/>
    </location>
</feature>
<name>A0AAJ0LX41_9PEZI</name>
<feature type="region of interest" description="Disordered" evidence="2">
    <location>
        <begin position="184"/>
        <end position="233"/>
    </location>
</feature>
<keyword evidence="5" id="KW-1185">Reference proteome</keyword>
<proteinExistence type="inferred from homology"/>
<dbReference type="InterPro" id="IPR040150">
    <property type="entry name" value="Iwr1"/>
</dbReference>
<dbReference type="AlphaFoldDB" id="A0AAJ0LX41"/>
<reference evidence="4" key="1">
    <citation type="submission" date="2023-04" db="EMBL/GenBank/DDBJ databases">
        <title>Black Yeasts Isolated from many extreme environments.</title>
        <authorList>
            <person name="Coleine C."/>
            <person name="Stajich J.E."/>
            <person name="Selbmann L."/>
        </authorList>
    </citation>
    <scope>NUCLEOTIDE SEQUENCE</scope>
    <source>
        <strain evidence="4">CCFEE 5312</strain>
    </source>
</reference>
<comment type="similarity">
    <text evidence="1">Belongs to the IWR1/SLC7A6OS family.</text>
</comment>
<evidence type="ECO:0000259" key="3">
    <source>
        <dbReference type="Pfam" id="PF08574"/>
    </source>
</evidence>
<dbReference type="Proteomes" id="UP001271007">
    <property type="component" value="Unassembled WGS sequence"/>
</dbReference>
<gene>
    <name evidence="4" type="ORF">LTR09_000185</name>
</gene>
<comment type="caution">
    <text evidence="4">The sequence shown here is derived from an EMBL/GenBank/DDBJ whole genome shotgun (WGS) entry which is preliminary data.</text>
</comment>
<dbReference type="GO" id="GO:0006606">
    <property type="term" value="P:protein import into nucleus"/>
    <property type="evidence" value="ECO:0007669"/>
    <property type="project" value="InterPro"/>
</dbReference>
<dbReference type="InterPro" id="IPR013883">
    <property type="entry name" value="TF_Iwr1_dom"/>
</dbReference>